<accession>A0AAV6VQK4</accession>
<organism evidence="1 2">
    <name type="scientific">Oedothorax gibbosus</name>
    <dbReference type="NCBI Taxonomy" id="931172"/>
    <lineage>
        <taxon>Eukaryota</taxon>
        <taxon>Metazoa</taxon>
        <taxon>Ecdysozoa</taxon>
        <taxon>Arthropoda</taxon>
        <taxon>Chelicerata</taxon>
        <taxon>Arachnida</taxon>
        <taxon>Araneae</taxon>
        <taxon>Araneomorphae</taxon>
        <taxon>Entelegynae</taxon>
        <taxon>Araneoidea</taxon>
        <taxon>Linyphiidae</taxon>
        <taxon>Erigoninae</taxon>
        <taxon>Oedothorax</taxon>
    </lineage>
</organism>
<dbReference type="EMBL" id="JAFNEN010000044">
    <property type="protein sequence ID" value="KAG8198122.1"/>
    <property type="molecule type" value="Genomic_DNA"/>
</dbReference>
<proteinExistence type="predicted"/>
<evidence type="ECO:0000313" key="1">
    <source>
        <dbReference type="EMBL" id="KAG8198122.1"/>
    </source>
</evidence>
<protein>
    <submittedName>
        <fullName evidence="1">Uncharacterized protein</fullName>
    </submittedName>
</protein>
<gene>
    <name evidence="1" type="ORF">JTE90_020945</name>
</gene>
<dbReference type="AlphaFoldDB" id="A0AAV6VQK4"/>
<name>A0AAV6VQK4_9ARAC</name>
<comment type="caution">
    <text evidence="1">The sequence shown here is derived from an EMBL/GenBank/DDBJ whole genome shotgun (WGS) entry which is preliminary data.</text>
</comment>
<sequence>MVNKLRILATSLSRIAQEPGILATTLPRIAQVPGILATTLPRMTKRGQGWCFFSGWEGSLFAVEVF</sequence>
<dbReference type="Proteomes" id="UP000827092">
    <property type="component" value="Unassembled WGS sequence"/>
</dbReference>
<reference evidence="1 2" key="1">
    <citation type="journal article" date="2022" name="Nat. Ecol. Evol.">
        <title>A masculinizing supergene underlies an exaggerated male reproductive morph in a spider.</title>
        <authorList>
            <person name="Hendrickx F."/>
            <person name="De Corte Z."/>
            <person name="Sonet G."/>
            <person name="Van Belleghem S.M."/>
            <person name="Kostlbacher S."/>
            <person name="Vangestel C."/>
        </authorList>
    </citation>
    <scope>NUCLEOTIDE SEQUENCE [LARGE SCALE GENOMIC DNA]</scope>
    <source>
        <strain evidence="1">W744_W776</strain>
    </source>
</reference>
<keyword evidence="2" id="KW-1185">Reference proteome</keyword>
<evidence type="ECO:0000313" key="2">
    <source>
        <dbReference type="Proteomes" id="UP000827092"/>
    </source>
</evidence>